<evidence type="ECO:0000313" key="2">
    <source>
        <dbReference type="Proteomes" id="UP000005239"/>
    </source>
</evidence>
<reference evidence="2" key="1">
    <citation type="journal article" date="2008" name="Nat. Genet.">
        <title>The Pristionchus pacificus genome provides a unique perspective on nematode lifestyle and parasitism.</title>
        <authorList>
            <person name="Dieterich C."/>
            <person name="Clifton S.W."/>
            <person name="Schuster L.N."/>
            <person name="Chinwalla A."/>
            <person name="Delehaunty K."/>
            <person name="Dinkelacker I."/>
            <person name="Fulton L."/>
            <person name="Fulton R."/>
            <person name="Godfrey J."/>
            <person name="Minx P."/>
            <person name="Mitreva M."/>
            <person name="Roeseler W."/>
            <person name="Tian H."/>
            <person name="Witte H."/>
            <person name="Yang S.P."/>
            <person name="Wilson R.K."/>
            <person name="Sommer R.J."/>
        </authorList>
    </citation>
    <scope>NUCLEOTIDE SEQUENCE [LARGE SCALE GENOMIC DNA]</scope>
    <source>
        <strain evidence="2">PS312</strain>
    </source>
</reference>
<reference evidence="1" key="2">
    <citation type="submission" date="2022-06" db="UniProtKB">
        <authorList>
            <consortium name="EnsemblMetazoa"/>
        </authorList>
    </citation>
    <scope>IDENTIFICATION</scope>
    <source>
        <strain evidence="1">PS312</strain>
    </source>
</reference>
<accession>A0A8R1UVN8</accession>
<protein>
    <submittedName>
        <fullName evidence="1">Uncharacterized protein</fullName>
    </submittedName>
</protein>
<proteinExistence type="predicted"/>
<accession>A0A2A6C0I6</accession>
<dbReference type="EnsemblMetazoa" id="PPA41974.1">
    <property type="protein sequence ID" value="PPA41974.1"/>
    <property type="gene ID" value="WBGene00280343"/>
</dbReference>
<dbReference type="AlphaFoldDB" id="A0A2A6C0I6"/>
<keyword evidence="2" id="KW-1185">Reference proteome</keyword>
<gene>
    <name evidence="1" type="primary">WBGene00280343</name>
</gene>
<dbReference type="Proteomes" id="UP000005239">
    <property type="component" value="Unassembled WGS sequence"/>
</dbReference>
<name>A0A2A6C0I6_PRIPA</name>
<organism evidence="1 2">
    <name type="scientific">Pristionchus pacificus</name>
    <name type="common">Parasitic nematode worm</name>
    <dbReference type="NCBI Taxonomy" id="54126"/>
    <lineage>
        <taxon>Eukaryota</taxon>
        <taxon>Metazoa</taxon>
        <taxon>Ecdysozoa</taxon>
        <taxon>Nematoda</taxon>
        <taxon>Chromadorea</taxon>
        <taxon>Rhabditida</taxon>
        <taxon>Rhabditina</taxon>
        <taxon>Diplogasteromorpha</taxon>
        <taxon>Diplogasteroidea</taxon>
        <taxon>Neodiplogasteridae</taxon>
        <taxon>Pristionchus</taxon>
    </lineage>
</organism>
<sequence>MLFTCCTIQVLSGPARKHNLHGWGSSRTGERDVVEPKRGADATIRELGIISTNASTGLLNIAEGAEAVEQSCRGRLKYLSIIIIIIIFYPGRTCCDTTVPSPMSDRSKGEGVRVRNSAFCFITVSGREERAAEDRRNSRQRRFRS</sequence>
<evidence type="ECO:0000313" key="1">
    <source>
        <dbReference type="EnsemblMetazoa" id="PPA41974.1"/>
    </source>
</evidence>